<feature type="region of interest" description="Disordered" evidence="2">
    <location>
        <begin position="580"/>
        <end position="619"/>
    </location>
</feature>
<dbReference type="InterPro" id="IPR002110">
    <property type="entry name" value="Ankyrin_rpt"/>
</dbReference>
<keyword evidence="1" id="KW-0040">ANK repeat</keyword>
<keyword evidence="4" id="KW-1185">Reference proteome</keyword>
<evidence type="ECO:0000313" key="4">
    <source>
        <dbReference type="Proteomes" id="UP000799441"/>
    </source>
</evidence>
<gene>
    <name evidence="3" type="ORF">K431DRAFT_346777</name>
</gene>
<dbReference type="InterPro" id="IPR011990">
    <property type="entry name" value="TPR-like_helical_dom_sf"/>
</dbReference>
<proteinExistence type="predicted"/>
<feature type="compositionally biased region" description="Polar residues" evidence="2">
    <location>
        <begin position="600"/>
        <end position="615"/>
    </location>
</feature>
<accession>A0A9P4Q9M2</accession>
<feature type="region of interest" description="Disordered" evidence="2">
    <location>
        <begin position="272"/>
        <end position="291"/>
    </location>
</feature>
<evidence type="ECO:0008006" key="5">
    <source>
        <dbReference type="Google" id="ProtNLM"/>
    </source>
</evidence>
<dbReference type="Pfam" id="PF12796">
    <property type="entry name" value="Ank_2"/>
    <property type="match status" value="1"/>
</dbReference>
<sequence length="742" mass="81929">MDPLSTVGAVASVAQLGQHAFKLGRALYKIIDAAKSIDENVKQLALDTEALARACELVNAELEKVTTSPDGTSSAPYDLDGKVGRCLNAQVENCQSTLESLDEVVKTLSTPSQTFLGQVLRQIEFQKREATIDRIRKHIQSHTEALQILLHVASINVAHAAPGLANQELLHHLAKLDSRLRNIEDKLPTQPKDFMVGDDNSFKLLQVCARDALRSGKGLYEASVAGDSVIGAEDAVHNNFKIVNWLERADERYEALIAPPIFDIVSNPSTTFSDPGGRRNLETSGLPHGSLEATDMLNDDDSDVDLIEAATTGFKGSSEAFEAKNWAKAEDLLRAAFESLEQLPRRHRDNLDLFDIQYRLAVCGYHLREPLTVEAGLRSVLAHNAVSDQQRIQMCDAGYLLACLLIKLGRLNEAELVCRSTLKARSRLQGKKHEARFQTLALLSRVYELLQNHAQGEIYASMIPEGCRELHVREALSIQPIQQTTVSELITDTIEPRSCQIDHHTQLLTPPIHAAPTETPNLSSGFDNTACNTSLSPSPAAEVEMKPFLEISGTPSPPIIPPQHRRESWAARVWSSSRQRISRTSTSSVNDEEIERRPSKASTKSPSVRSSQSGETPLHAAVRTDNFPLVHFLLEYHDADRQLKTLNDDGLSPLAVAIQRAGDNNNLSLNIIRALLSAGGDLSQKHIIPGHHRSNSHSGSSMSFTPRDIARNSNRRDLIEELNRNKDKQSSPQAWYPQIIHQ</sequence>
<dbReference type="SUPFAM" id="SSF48403">
    <property type="entry name" value="Ankyrin repeat"/>
    <property type="match status" value="1"/>
</dbReference>
<dbReference type="Proteomes" id="UP000799441">
    <property type="component" value="Unassembled WGS sequence"/>
</dbReference>
<dbReference type="PROSITE" id="PS50088">
    <property type="entry name" value="ANK_REPEAT"/>
    <property type="match status" value="1"/>
</dbReference>
<dbReference type="PROSITE" id="PS50297">
    <property type="entry name" value="ANK_REP_REGION"/>
    <property type="match status" value="1"/>
</dbReference>
<comment type="caution">
    <text evidence="3">The sequence shown here is derived from an EMBL/GenBank/DDBJ whole genome shotgun (WGS) entry which is preliminary data.</text>
</comment>
<dbReference type="SMART" id="SM00248">
    <property type="entry name" value="ANK"/>
    <property type="match status" value="2"/>
</dbReference>
<dbReference type="EMBL" id="MU003795">
    <property type="protein sequence ID" value="KAF2720866.1"/>
    <property type="molecule type" value="Genomic_DNA"/>
</dbReference>
<evidence type="ECO:0000256" key="1">
    <source>
        <dbReference type="PROSITE-ProRule" id="PRU00023"/>
    </source>
</evidence>
<reference evidence="3" key="1">
    <citation type="journal article" date="2020" name="Stud. Mycol.">
        <title>101 Dothideomycetes genomes: a test case for predicting lifestyles and emergence of pathogens.</title>
        <authorList>
            <person name="Haridas S."/>
            <person name="Albert R."/>
            <person name="Binder M."/>
            <person name="Bloem J."/>
            <person name="Labutti K."/>
            <person name="Salamov A."/>
            <person name="Andreopoulos B."/>
            <person name="Baker S."/>
            <person name="Barry K."/>
            <person name="Bills G."/>
            <person name="Bluhm B."/>
            <person name="Cannon C."/>
            <person name="Castanera R."/>
            <person name="Culley D."/>
            <person name="Daum C."/>
            <person name="Ezra D."/>
            <person name="Gonzalez J."/>
            <person name="Henrissat B."/>
            <person name="Kuo A."/>
            <person name="Liang C."/>
            <person name="Lipzen A."/>
            <person name="Lutzoni F."/>
            <person name="Magnuson J."/>
            <person name="Mondo S."/>
            <person name="Nolan M."/>
            <person name="Ohm R."/>
            <person name="Pangilinan J."/>
            <person name="Park H.-J."/>
            <person name="Ramirez L."/>
            <person name="Alfaro M."/>
            <person name="Sun H."/>
            <person name="Tritt A."/>
            <person name="Yoshinaga Y."/>
            <person name="Zwiers L.-H."/>
            <person name="Turgeon B."/>
            <person name="Goodwin S."/>
            <person name="Spatafora J."/>
            <person name="Crous P."/>
            <person name="Grigoriev I."/>
        </authorList>
    </citation>
    <scope>NUCLEOTIDE SEQUENCE</scope>
    <source>
        <strain evidence="3">CBS 116435</strain>
    </source>
</reference>
<evidence type="ECO:0000313" key="3">
    <source>
        <dbReference type="EMBL" id="KAF2720866.1"/>
    </source>
</evidence>
<organism evidence="3 4">
    <name type="scientific">Polychaeton citri CBS 116435</name>
    <dbReference type="NCBI Taxonomy" id="1314669"/>
    <lineage>
        <taxon>Eukaryota</taxon>
        <taxon>Fungi</taxon>
        <taxon>Dikarya</taxon>
        <taxon>Ascomycota</taxon>
        <taxon>Pezizomycotina</taxon>
        <taxon>Dothideomycetes</taxon>
        <taxon>Dothideomycetidae</taxon>
        <taxon>Capnodiales</taxon>
        <taxon>Capnodiaceae</taxon>
        <taxon>Polychaeton</taxon>
    </lineage>
</organism>
<dbReference type="Gene3D" id="1.25.40.20">
    <property type="entry name" value="Ankyrin repeat-containing domain"/>
    <property type="match status" value="1"/>
</dbReference>
<dbReference type="InterPro" id="IPR036770">
    <property type="entry name" value="Ankyrin_rpt-contain_sf"/>
</dbReference>
<dbReference type="AlphaFoldDB" id="A0A9P4Q9M2"/>
<feature type="compositionally biased region" description="Basic and acidic residues" evidence="2">
    <location>
        <begin position="708"/>
        <end position="729"/>
    </location>
</feature>
<protein>
    <recommendedName>
        <fullName evidence="5">Ankyrin repeat protein</fullName>
    </recommendedName>
</protein>
<feature type="repeat" description="ANK" evidence="1">
    <location>
        <begin position="613"/>
        <end position="635"/>
    </location>
</feature>
<evidence type="ECO:0000256" key="2">
    <source>
        <dbReference type="SAM" id="MobiDB-lite"/>
    </source>
</evidence>
<dbReference type="Gene3D" id="1.25.40.10">
    <property type="entry name" value="Tetratricopeptide repeat domain"/>
    <property type="match status" value="1"/>
</dbReference>
<feature type="region of interest" description="Disordered" evidence="2">
    <location>
        <begin position="688"/>
        <end position="742"/>
    </location>
</feature>
<name>A0A9P4Q9M2_9PEZI</name>
<dbReference type="OrthoDB" id="194358at2759"/>